<keyword evidence="2" id="KW-1185">Reference proteome</keyword>
<dbReference type="Proteomes" id="UP000295252">
    <property type="component" value="Chromosome IV"/>
</dbReference>
<evidence type="ECO:0000313" key="1">
    <source>
        <dbReference type="EMBL" id="CDP15154.1"/>
    </source>
</evidence>
<dbReference type="OrthoDB" id="31011at2759"/>
<dbReference type="AlphaFoldDB" id="A0A068V3S9"/>
<evidence type="ECO:0000313" key="2">
    <source>
        <dbReference type="Proteomes" id="UP000295252"/>
    </source>
</evidence>
<dbReference type="PhylomeDB" id="A0A068V3S9"/>
<accession>A0A068V3S9</accession>
<dbReference type="EMBL" id="HG739180">
    <property type="protein sequence ID" value="CDP15154.1"/>
    <property type="molecule type" value="Genomic_DNA"/>
</dbReference>
<dbReference type="STRING" id="49390.A0A068V3S9"/>
<name>A0A068V3S9_COFCA</name>
<gene>
    <name evidence="1" type="ORF">GSCOC_T00042751001</name>
</gene>
<organism evidence="1 2">
    <name type="scientific">Coffea canephora</name>
    <name type="common">Robusta coffee</name>
    <dbReference type="NCBI Taxonomy" id="49390"/>
    <lineage>
        <taxon>Eukaryota</taxon>
        <taxon>Viridiplantae</taxon>
        <taxon>Streptophyta</taxon>
        <taxon>Embryophyta</taxon>
        <taxon>Tracheophyta</taxon>
        <taxon>Spermatophyta</taxon>
        <taxon>Magnoliopsida</taxon>
        <taxon>eudicotyledons</taxon>
        <taxon>Gunneridae</taxon>
        <taxon>Pentapetalae</taxon>
        <taxon>asterids</taxon>
        <taxon>lamiids</taxon>
        <taxon>Gentianales</taxon>
        <taxon>Rubiaceae</taxon>
        <taxon>Ixoroideae</taxon>
        <taxon>Gardenieae complex</taxon>
        <taxon>Bertiereae - Coffeeae clade</taxon>
        <taxon>Coffeeae</taxon>
        <taxon>Coffea</taxon>
    </lineage>
</organism>
<dbReference type="Gramene" id="CDP15154">
    <property type="protein sequence ID" value="CDP15154"/>
    <property type="gene ID" value="GSCOC_T00042751001"/>
</dbReference>
<proteinExistence type="predicted"/>
<dbReference type="InParanoid" id="A0A068V3S9"/>
<sequence>MPKIHSADCYTKPPIKELAARERAEPGFCACVKDFAVQQHCMQKISAFICIILK</sequence>
<protein>
    <submittedName>
        <fullName evidence="1">Uncharacterized protein</fullName>
    </submittedName>
</protein>
<reference evidence="2" key="1">
    <citation type="journal article" date="2014" name="Science">
        <title>The coffee genome provides insight into the convergent evolution of caffeine biosynthesis.</title>
        <authorList>
            <person name="Denoeud F."/>
            <person name="Carretero-Paulet L."/>
            <person name="Dereeper A."/>
            <person name="Droc G."/>
            <person name="Guyot R."/>
            <person name="Pietrella M."/>
            <person name="Zheng C."/>
            <person name="Alberti A."/>
            <person name="Anthony F."/>
            <person name="Aprea G."/>
            <person name="Aury J.M."/>
            <person name="Bento P."/>
            <person name="Bernard M."/>
            <person name="Bocs S."/>
            <person name="Campa C."/>
            <person name="Cenci A."/>
            <person name="Combes M.C."/>
            <person name="Crouzillat D."/>
            <person name="Da Silva C."/>
            <person name="Daddiego L."/>
            <person name="De Bellis F."/>
            <person name="Dussert S."/>
            <person name="Garsmeur O."/>
            <person name="Gayraud T."/>
            <person name="Guignon V."/>
            <person name="Jahn K."/>
            <person name="Jamilloux V."/>
            <person name="Joet T."/>
            <person name="Labadie K."/>
            <person name="Lan T."/>
            <person name="Leclercq J."/>
            <person name="Lepelley M."/>
            <person name="Leroy T."/>
            <person name="Li L.T."/>
            <person name="Librado P."/>
            <person name="Lopez L."/>
            <person name="Munoz A."/>
            <person name="Noel B."/>
            <person name="Pallavicini A."/>
            <person name="Perrotta G."/>
            <person name="Poncet V."/>
            <person name="Pot D."/>
            <person name="Priyono X."/>
            <person name="Rigoreau M."/>
            <person name="Rouard M."/>
            <person name="Rozas J."/>
            <person name="Tranchant-Dubreuil C."/>
            <person name="VanBuren R."/>
            <person name="Zhang Q."/>
            <person name="Andrade A.C."/>
            <person name="Argout X."/>
            <person name="Bertrand B."/>
            <person name="de Kochko A."/>
            <person name="Graziosi G."/>
            <person name="Henry R.J."/>
            <person name="Jayarama X."/>
            <person name="Ming R."/>
            <person name="Nagai C."/>
            <person name="Rounsley S."/>
            <person name="Sankoff D."/>
            <person name="Giuliano G."/>
            <person name="Albert V.A."/>
            <person name="Wincker P."/>
            <person name="Lashermes P."/>
        </authorList>
    </citation>
    <scope>NUCLEOTIDE SEQUENCE [LARGE SCALE GENOMIC DNA]</scope>
    <source>
        <strain evidence="2">cv. DH200-94</strain>
    </source>
</reference>